<dbReference type="AlphaFoldDB" id="V6LTY7"/>
<keyword evidence="1" id="KW-0175">Coiled coil</keyword>
<protein>
    <submittedName>
        <fullName evidence="2">Uncharacterized protein</fullName>
    </submittedName>
</protein>
<evidence type="ECO:0000313" key="4">
    <source>
        <dbReference type="Proteomes" id="UP000018208"/>
    </source>
</evidence>
<dbReference type="EMBL" id="KI546036">
    <property type="protein sequence ID" value="EST47683.1"/>
    <property type="molecule type" value="Genomic_DNA"/>
</dbReference>
<feature type="coiled-coil region" evidence="1">
    <location>
        <begin position="394"/>
        <end position="485"/>
    </location>
</feature>
<evidence type="ECO:0000313" key="3">
    <source>
        <dbReference type="EMBL" id="KAH0570173.1"/>
    </source>
</evidence>
<accession>V6LTY7</accession>
<reference evidence="3" key="2">
    <citation type="submission" date="2020-12" db="EMBL/GenBank/DDBJ databases">
        <title>New Spironucleus salmonicida genome in near-complete chromosomes.</title>
        <authorList>
            <person name="Xu F."/>
            <person name="Kurt Z."/>
            <person name="Jimenez-Gonzalez A."/>
            <person name="Astvaldsson A."/>
            <person name="Andersson J.O."/>
            <person name="Svard S.G."/>
        </authorList>
    </citation>
    <scope>NUCLEOTIDE SEQUENCE</scope>
    <source>
        <strain evidence="3">ATCC 50377</strain>
    </source>
</reference>
<gene>
    <name evidence="2" type="ORF">SS50377_12239</name>
    <name evidence="3" type="ORF">SS50377_28148</name>
</gene>
<sequence>MIEQSIIKWLESLKQDQLIPENTVISNLLLEALQLDDISSVICYLIFDLQDEIPQQKRLNFIQNQLDLPVTSIADLQQNKDLFELFLTKLSYKIAEMSRDSNVLPQFKLESQNEESFGSFEEKSLHEQAYEINVEDSPKRQKTEESLPVPLEPSTAIQQELIFEIQSLNTENQKLAQKALLYDQIRVFFIETYNVDLVQNDIFMSSEILNHFDKDQTQIKFNELEIEISLPQLTDQNLLNLLQQQVNAELEISPFQINILKTDTPTSIQYIKQPSNDISFYQTQIQQLQNEIQILKNNSVMPILTAESPKSRSSSNMRKQTVKENEFSDMFNFNVLGEENEQMTNSCSKFIMEDLKDLIVRLSKNDAQFQVVLGQNLNDQNVIQMIEVLMNQTRQIARNELNNADNLIAELQSQIQIQELQSTRIKQTPGTKLYNNDMIQFQKLEKQRNLIQQNIKEKLILENQIKDLKIQLDGWQRRCRALQINYESERLASKRVVNVDKYGLERLRAELAETRRIAEFKGIRK</sequence>
<evidence type="ECO:0000313" key="2">
    <source>
        <dbReference type="EMBL" id="EST47683.1"/>
    </source>
</evidence>
<evidence type="ECO:0000256" key="1">
    <source>
        <dbReference type="SAM" id="Coils"/>
    </source>
</evidence>
<dbReference type="VEuPathDB" id="GiardiaDB:SS50377_28148"/>
<keyword evidence="4" id="KW-1185">Reference proteome</keyword>
<name>V6LTY7_9EUKA</name>
<organism evidence="2">
    <name type="scientific">Spironucleus salmonicida</name>
    <dbReference type="NCBI Taxonomy" id="348837"/>
    <lineage>
        <taxon>Eukaryota</taxon>
        <taxon>Metamonada</taxon>
        <taxon>Diplomonadida</taxon>
        <taxon>Hexamitidae</taxon>
        <taxon>Hexamitinae</taxon>
        <taxon>Spironucleus</taxon>
    </lineage>
</organism>
<proteinExistence type="predicted"/>
<dbReference type="Proteomes" id="UP000018208">
    <property type="component" value="Unassembled WGS sequence"/>
</dbReference>
<reference evidence="2 3" key="1">
    <citation type="journal article" date="2014" name="PLoS Genet.">
        <title>The Genome of Spironucleus salmonicida Highlights a Fish Pathogen Adapted to Fluctuating Environments.</title>
        <authorList>
            <person name="Xu F."/>
            <person name="Jerlstrom-Hultqvist J."/>
            <person name="Einarsson E."/>
            <person name="Astvaldsson A."/>
            <person name="Svard S.G."/>
            <person name="Andersson J.O."/>
        </authorList>
    </citation>
    <scope>NUCLEOTIDE SEQUENCE</scope>
    <source>
        <strain evidence="3">ATCC 50377</strain>
    </source>
</reference>
<dbReference type="EMBL" id="AUWU02000008">
    <property type="protein sequence ID" value="KAH0570173.1"/>
    <property type="molecule type" value="Genomic_DNA"/>
</dbReference>